<evidence type="ECO:0000313" key="4">
    <source>
        <dbReference type="Proteomes" id="UP000050454"/>
    </source>
</evidence>
<dbReference type="Gene3D" id="2.40.10.10">
    <property type="entry name" value="Trypsin-like serine proteases"/>
    <property type="match status" value="1"/>
</dbReference>
<dbReference type="InterPro" id="IPR001314">
    <property type="entry name" value="Peptidase_S1A"/>
</dbReference>
<dbReference type="Pfam" id="PF00089">
    <property type="entry name" value="Trypsin"/>
    <property type="match status" value="2"/>
</dbReference>
<dbReference type="PROSITE" id="PS00135">
    <property type="entry name" value="TRYPSIN_SER"/>
    <property type="match status" value="1"/>
</dbReference>
<dbReference type="SUPFAM" id="SSF50494">
    <property type="entry name" value="Trypsin-like serine proteases"/>
    <property type="match status" value="1"/>
</dbReference>
<dbReference type="PANTHER" id="PTHR24260:SF132">
    <property type="entry name" value="PEPTIDASE S1 DOMAIN-CONTAINING PROTEIN"/>
    <property type="match status" value="1"/>
</dbReference>
<dbReference type="GO" id="GO:0004252">
    <property type="term" value="F:serine-type endopeptidase activity"/>
    <property type="evidence" value="ECO:0007669"/>
    <property type="project" value="InterPro"/>
</dbReference>
<dbReference type="InterPro" id="IPR009003">
    <property type="entry name" value="Peptidase_S1_PA"/>
</dbReference>
<keyword evidence="1" id="KW-1015">Disulfide bond</keyword>
<evidence type="ECO:0000256" key="1">
    <source>
        <dbReference type="ARBA" id="ARBA00023157"/>
    </source>
</evidence>
<dbReference type="STRING" id="1605367.AFM12_05500"/>
<dbReference type="OrthoDB" id="9813836at2"/>
<dbReference type="EMBL" id="LGTQ01000005">
    <property type="protein sequence ID" value="KPM50007.1"/>
    <property type="molecule type" value="Genomic_DNA"/>
</dbReference>
<keyword evidence="4" id="KW-1185">Reference proteome</keyword>
<proteinExistence type="predicted"/>
<organism evidence="3 4">
    <name type="scientific">Jiulongibacter sediminis</name>
    <dbReference type="NCBI Taxonomy" id="1605367"/>
    <lineage>
        <taxon>Bacteria</taxon>
        <taxon>Pseudomonadati</taxon>
        <taxon>Bacteroidota</taxon>
        <taxon>Cytophagia</taxon>
        <taxon>Cytophagales</taxon>
        <taxon>Leadbetterellaceae</taxon>
        <taxon>Jiulongibacter</taxon>
    </lineage>
</organism>
<evidence type="ECO:0000259" key="2">
    <source>
        <dbReference type="PROSITE" id="PS50240"/>
    </source>
</evidence>
<dbReference type="PROSITE" id="PS50240">
    <property type="entry name" value="TRYPSIN_DOM"/>
    <property type="match status" value="1"/>
</dbReference>
<name>A0A0P7BRP6_9BACT</name>
<dbReference type="Proteomes" id="UP000050454">
    <property type="component" value="Unassembled WGS sequence"/>
</dbReference>
<gene>
    <name evidence="3" type="ORF">AFM12_05500</name>
</gene>
<dbReference type="SMART" id="SM00020">
    <property type="entry name" value="Tryp_SPc"/>
    <property type="match status" value="1"/>
</dbReference>
<dbReference type="PANTHER" id="PTHR24260">
    <property type="match status" value="1"/>
</dbReference>
<feature type="domain" description="Peptidase S1" evidence="2">
    <location>
        <begin position="51"/>
        <end position="331"/>
    </location>
</feature>
<dbReference type="InterPro" id="IPR033116">
    <property type="entry name" value="TRYPSIN_SER"/>
</dbReference>
<dbReference type="AlphaFoldDB" id="A0A0P7BRP6"/>
<dbReference type="RefSeq" id="WP_055144757.1">
    <property type="nucleotide sequence ID" value="NZ_JXSZ01000005.1"/>
</dbReference>
<accession>A0A0P7BRP6</accession>
<sequence>MFKKGLYLLLVSMAFFQISCEEIEDIIEPSASRTFGIRHDRTLEDYENAVQSGGDKPDFSAVVAFSYSLNGSDNEDYVATGTLIAPNWILTAGHNFFVAEEQSSPAPASGIKVLVGNDPNNPDQLIEVEQLYFHPTWLVDNRDFVFANDMCLVKLKTPVTSVNPVALYISTTETLGSQVWYCGFGDYSGLQGQDPNLFSKKHALENTLDRESDGITSTANSVTYSGGLLAFDFDSPEENANSLGDEIVNEDEALLGEGSSSSIPLNLEGTTVEGDSGGPIFLKENGQWKLAGVLSGGVPEPFSGHEDSSYGDISVFIKVSSQLNWINSIVK</sequence>
<dbReference type="InterPro" id="IPR001254">
    <property type="entry name" value="Trypsin_dom"/>
</dbReference>
<comment type="caution">
    <text evidence="3">The sequence shown here is derived from an EMBL/GenBank/DDBJ whole genome shotgun (WGS) entry which is preliminary data.</text>
</comment>
<dbReference type="GO" id="GO:0006508">
    <property type="term" value="P:proteolysis"/>
    <property type="evidence" value="ECO:0007669"/>
    <property type="project" value="InterPro"/>
</dbReference>
<reference evidence="3 4" key="1">
    <citation type="submission" date="2015-07" db="EMBL/GenBank/DDBJ databases">
        <title>The draft genome sequence of Leadbetterella sp. JN14-9.</title>
        <authorList>
            <person name="Liu Y."/>
            <person name="Du J."/>
            <person name="Shao Z."/>
        </authorList>
    </citation>
    <scope>NUCLEOTIDE SEQUENCE [LARGE SCALE GENOMIC DNA]</scope>
    <source>
        <strain evidence="3 4">JN14-9</strain>
    </source>
</reference>
<dbReference type="InterPro" id="IPR051333">
    <property type="entry name" value="CLIP_Serine_Protease"/>
</dbReference>
<dbReference type="PRINTS" id="PR00722">
    <property type="entry name" value="CHYMOTRYPSIN"/>
</dbReference>
<evidence type="ECO:0000313" key="3">
    <source>
        <dbReference type="EMBL" id="KPM50007.1"/>
    </source>
</evidence>
<protein>
    <recommendedName>
        <fullName evidence="2">Peptidase S1 domain-containing protein</fullName>
    </recommendedName>
</protein>
<dbReference type="InterPro" id="IPR043504">
    <property type="entry name" value="Peptidase_S1_PA_chymotrypsin"/>
</dbReference>